<evidence type="ECO:0000313" key="1">
    <source>
        <dbReference type="EMBL" id="TPP05434.1"/>
    </source>
</evidence>
<protein>
    <submittedName>
        <fullName evidence="1">Uncharacterized protein</fullName>
    </submittedName>
</protein>
<organism evidence="1 2">
    <name type="scientific">Rhizobium glycinendophyticum</name>
    <dbReference type="NCBI Taxonomy" id="2589807"/>
    <lineage>
        <taxon>Bacteria</taxon>
        <taxon>Pseudomonadati</taxon>
        <taxon>Pseudomonadota</taxon>
        <taxon>Alphaproteobacteria</taxon>
        <taxon>Hyphomicrobiales</taxon>
        <taxon>Rhizobiaceae</taxon>
        <taxon>Rhizobium/Agrobacterium group</taxon>
        <taxon>Rhizobium</taxon>
    </lineage>
</organism>
<keyword evidence="2" id="KW-1185">Reference proteome</keyword>
<name>A0A504TSP4_9HYPH</name>
<comment type="caution">
    <text evidence="1">The sequence shown here is derived from an EMBL/GenBank/DDBJ whole genome shotgun (WGS) entry which is preliminary data.</text>
</comment>
<dbReference type="OrthoDB" id="7359436at2"/>
<dbReference type="Proteomes" id="UP000316429">
    <property type="component" value="Unassembled WGS sequence"/>
</dbReference>
<proteinExistence type="predicted"/>
<gene>
    <name evidence="1" type="ORF">FJQ55_20705</name>
</gene>
<dbReference type="RefSeq" id="WP_140831551.1">
    <property type="nucleotide sequence ID" value="NZ_VFYP01000005.1"/>
</dbReference>
<dbReference type="AlphaFoldDB" id="A0A504TSP4"/>
<accession>A0A504TSP4</accession>
<dbReference type="EMBL" id="VFYP01000005">
    <property type="protein sequence ID" value="TPP05434.1"/>
    <property type="molecule type" value="Genomic_DNA"/>
</dbReference>
<sequence length="90" mass="9671">MNTANPQLEGLYLALSALVRQMITIGVLSQEDLDTAMAQAREQAEADFESSPLPDANRKAVLFPIELLALAGKGEAETFRALARRVALGT</sequence>
<evidence type="ECO:0000313" key="2">
    <source>
        <dbReference type="Proteomes" id="UP000316429"/>
    </source>
</evidence>
<reference evidence="1 2" key="1">
    <citation type="submission" date="2019-06" db="EMBL/GenBank/DDBJ databases">
        <title>Rhizobium sp. CL12 isolated from roots of soybean.</title>
        <authorList>
            <person name="Wang C."/>
        </authorList>
    </citation>
    <scope>NUCLEOTIDE SEQUENCE [LARGE SCALE GENOMIC DNA]</scope>
    <source>
        <strain evidence="1 2">CL12</strain>
    </source>
</reference>